<dbReference type="InterPro" id="IPR036388">
    <property type="entry name" value="WH-like_DNA-bd_sf"/>
</dbReference>
<dbReference type="Gene3D" id="1.10.10.10">
    <property type="entry name" value="Winged helix-like DNA-binding domain superfamily/Winged helix DNA-binding domain"/>
    <property type="match status" value="1"/>
</dbReference>
<proteinExistence type="inferred from homology"/>
<dbReference type="Proteomes" id="UP001218638">
    <property type="component" value="Chromosome"/>
</dbReference>
<dbReference type="SUPFAM" id="SSF88659">
    <property type="entry name" value="Sigma3 and sigma4 domains of RNA polymerase sigma factors"/>
    <property type="match status" value="1"/>
</dbReference>
<dbReference type="InterPro" id="IPR013325">
    <property type="entry name" value="RNA_pol_sigma_r2"/>
</dbReference>
<comment type="similarity">
    <text evidence="1">Belongs to the sigma-70 factor family. ECF subfamily.</text>
</comment>
<dbReference type="InterPro" id="IPR013324">
    <property type="entry name" value="RNA_pol_sigma_r3/r4-like"/>
</dbReference>
<dbReference type="RefSeq" id="WP_330927802.1">
    <property type="nucleotide sequence ID" value="NZ_CP119075.1"/>
</dbReference>
<dbReference type="CDD" id="cd06171">
    <property type="entry name" value="Sigma70_r4"/>
    <property type="match status" value="1"/>
</dbReference>
<dbReference type="EMBL" id="CP119075">
    <property type="protein sequence ID" value="WED65939.1"/>
    <property type="molecule type" value="Genomic_DNA"/>
</dbReference>
<evidence type="ECO:0000256" key="1">
    <source>
        <dbReference type="ARBA" id="ARBA00010641"/>
    </source>
</evidence>
<evidence type="ECO:0000313" key="8">
    <source>
        <dbReference type="Proteomes" id="UP001218638"/>
    </source>
</evidence>
<dbReference type="PANTHER" id="PTHR43133">
    <property type="entry name" value="RNA POLYMERASE ECF-TYPE SIGMA FACTO"/>
    <property type="match status" value="1"/>
</dbReference>
<evidence type="ECO:0000256" key="2">
    <source>
        <dbReference type="ARBA" id="ARBA00023015"/>
    </source>
</evidence>
<evidence type="ECO:0000256" key="5">
    <source>
        <dbReference type="ARBA" id="ARBA00023163"/>
    </source>
</evidence>
<reference evidence="7" key="1">
    <citation type="submission" date="2023-03" db="EMBL/GenBank/DDBJ databases">
        <title>Lomoglobus Profundus gen. nov., sp. nov., a novel member of the phylum Verrucomicrobia, isolated from deep-marine sediment of South China Sea.</title>
        <authorList>
            <person name="Ahmad T."/>
            <person name="Ishaq S.E."/>
            <person name="Wang F."/>
        </authorList>
    </citation>
    <scope>NUCLEOTIDE SEQUENCE</scope>
    <source>
        <strain evidence="7">LMO-M01</strain>
    </source>
</reference>
<dbReference type="InterPro" id="IPR053812">
    <property type="entry name" value="HTH_Sigma70_ECF-like"/>
</dbReference>
<dbReference type="InterPro" id="IPR039425">
    <property type="entry name" value="RNA_pol_sigma-70-like"/>
</dbReference>
<dbReference type="GO" id="GO:0016987">
    <property type="term" value="F:sigma factor activity"/>
    <property type="evidence" value="ECO:0007669"/>
    <property type="project" value="UniProtKB-KW"/>
</dbReference>
<dbReference type="SUPFAM" id="SSF88946">
    <property type="entry name" value="Sigma2 domain of RNA polymerase sigma factors"/>
    <property type="match status" value="1"/>
</dbReference>
<keyword evidence="5" id="KW-0804">Transcription</keyword>
<keyword evidence="4" id="KW-0238">DNA-binding</keyword>
<accession>A0AAF0I364</accession>
<keyword evidence="2" id="KW-0805">Transcription regulation</keyword>
<dbReference type="Gene3D" id="1.10.1740.10">
    <property type="match status" value="1"/>
</dbReference>
<dbReference type="NCBIfam" id="TIGR02937">
    <property type="entry name" value="sigma70-ECF"/>
    <property type="match status" value="1"/>
</dbReference>
<dbReference type="GO" id="GO:0006352">
    <property type="term" value="P:DNA-templated transcription initiation"/>
    <property type="evidence" value="ECO:0007669"/>
    <property type="project" value="InterPro"/>
</dbReference>
<keyword evidence="3" id="KW-0731">Sigma factor</keyword>
<dbReference type="PANTHER" id="PTHR43133:SF8">
    <property type="entry name" value="RNA POLYMERASE SIGMA FACTOR HI_1459-RELATED"/>
    <property type="match status" value="1"/>
</dbReference>
<dbReference type="InterPro" id="IPR014284">
    <property type="entry name" value="RNA_pol_sigma-70_dom"/>
</dbReference>
<evidence type="ECO:0000256" key="4">
    <source>
        <dbReference type="ARBA" id="ARBA00023125"/>
    </source>
</evidence>
<dbReference type="GO" id="GO:0003677">
    <property type="term" value="F:DNA binding"/>
    <property type="evidence" value="ECO:0007669"/>
    <property type="project" value="UniProtKB-KW"/>
</dbReference>
<evidence type="ECO:0000313" key="7">
    <source>
        <dbReference type="EMBL" id="WED65939.1"/>
    </source>
</evidence>
<dbReference type="AlphaFoldDB" id="A0AAF0I364"/>
<evidence type="ECO:0000259" key="6">
    <source>
        <dbReference type="Pfam" id="PF07638"/>
    </source>
</evidence>
<name>A0AAF0I364_9BACT</name>
<protein>
    <submittedName>
        <fullName evidence="7">Sigma-70 family RNA polymerase sigma factor</fullName>
    </submittedName>
</protein>
<dbReference type="Pfam" id="PF07638">
    <property type="entry name" value="Sigma70_ECF"/>
    <property type="match status" value="1"/>
</dbReference>
<keyword evidence="8" id="KW-1185">Reference proteome</keyword>
<dbReference type="KEGG" id="slom:PXH66_03635"/>
<feature type="domain" description="RNA polymerase sigma-70 ECF-like HTH" evidence="6">
    <location>
        <begin position="15"/>
        <end position="181"/>
    </location>
</feature>
<evidence type="ECO:0000256" key="3">
    <source>
        <dbReference type="ARBA" id="ARBA00023082"/>
    </source>
</evidence>
<organism evidence="7 8">
    <name type="scientific">Synoicihabitans lomoniglobus</name>
    <dbReference type="NCBI Taxonomy" id="2909285"/>
    <lineage>
        <taxon>Bacteria</taxon>
        <taxon>Pseudomonadati</taxon>
        <taxon>Verrucomicrobiota</taxon>
        <taxon>Opitutia</taxon>
        <taxon>Opitutales</taxon>
        <taxon>Opitutaceae</taxon>
        <taxon>Synoicihabitans</taxon>
    </lineage>
</organism>
<sequence>MKRDARQILTELLVLNAQGGDAAAFGQLHDLWQADLKRLAVGRVERADAAAEVAQDAWVTIARSLRRLDDPACFPRWAFRILERRCADWIRRRQTERRHAAELAAIGETNTAPSVLPPPSEEVLVLREAITQLEGDARHLLKLFYETGLSVNEIAEVLGVPVGTVKSRLFHTREALKRQLERMKS</sequence>
<gene>
    <name evidence="7" type="ORF">PXH66_03635</name>
</gene>